<comment type="caution">
    <text evidence="1">The sequence shown here is derived from an EMBL/GenBank/DDBJ whole genome shotgun (WGS) entry which is preliminary data.</text>
</comment>
<dbReference type="EMBL" id="BAZW01000005">
    <property type="protein sequence ID" value="GAO28924.1"/>
    <property type="molecule type" value="Genomic_DNA"/>
</dbReference>
<proteinExistence type="predicted"/>
<gene>
    <name evidence="1" type="ORF">JCM15548_11068</name>
</gene>
<dbReference type="OrthoDB" id="9765957at2"/>
<dbReference type="Proteomes" id="UP000032900">
    <property type="component" value="Unassembled WGS sequence"/>
</dbReference>
<dbReference type="RefSeq" id="WP_062122647.1">
    <property type="nucleotide sequence ID" value="NZ_BAZW01000005.1"/>
</dbReference>
<protein>
    <submittedName>
        <fullName evidence="1">Uncharacterized protein</fullName>
    </submittedName>
</protein>
<organism evidence="1 2">
    <name type="scientific">Geofilum rubicundum JCM 15548</name>
    <dbReference type="NCBI Taxonomy" id="1236989"/>
    <lineage>
        <taxon>Bacteria</taxon>
        <taxon>Pseudomonadati</taxon>
        <taxon>Bacteroidota</taxon>
        <taxon>Bacteroidia</taxon>
        <taxon>Marinilabiliales</taxon>
        <taxon>Marinilabiliaceae</taxon>
        <taxon>Geofilum</taxon>
    </lineage>
</organism>
<sequence length="609" mass="64147">MKRKIYQIFRMSILTVFLGAFTLNAQNGYIYFPDSEVAADVTTVATEVTDPATAEVDLMGDFTVQVAGTAGAEIVLSNGIIFYAYTPVATGDVRIVKKGSAVYVFEGAEFKETISSQEHDIYPAITDVDAHDNAAQLLTNASFETTGGLVDGSTSNYKFGEPWVTNVEIPTSYGIRIAENTELAVNGSYLLLWRGSGNGNYFAQPVSGLKPNTIYQVIVRQVIGDNANADFMVGLGSSVDGLEHGSSLVRLGSGYDGAQTASVMTPSDLTGDVFFTLKNTPTNTASSGTDPFTQIDYVALVEGTIGQSGITGASGSVYYTADVYAPDQGLNFAAGDYYDMTSYIVNPSFEVGGFNGWTNSGMQTQTNDPSSQGWTKDGNVYVERWTGAPNTLPASSVSQTVSGLPNGVYKLLAAGHAVMQGSADPTEGAFLFAGTDQTPLNVGGEYEVADVLVVDGSLSVGFKLEGTITANWAGVDNFRLQYFGVDLTALNDLLTEKVTEAQAILDATGNPAGYNKVELETAIANAAVVEQNEAALEAAINALETAIASFHEVVAAYGELKAALDYAATLEATTFPGKTEFDAAVATAQGVYDSTDDKTAQEFIDASVA</sequence>
<dbReference type="AlphaFoldDB" id="A0A0E9LUL1"/>
<reference evidence="1 2" key="1">
    <citation type="journal article" date="2015" name="Microbes Environ.">
        <title>Distribution and evolution of nitrogen fixation genes in the phylum bacteroidetes.</title>
        <authorList>
            <person name="Inoue J."/>
            <person name="Oshima K."/>
            <person name="Suda W."/>
            <person name="Sakamoto M."/>
            <person name="Iino T."/>
            <person name="Noda S."/>
            <person name="Hongoh Y."/>
            <person name="Hattori M."/>
            <person name="Ohkuma M."/>
        </authorList>
    </citation>
    <scope>NUCLEOTIDE SEQUENCE [LARGE SCALE GENOMIC DNA]</scope>
    <source>
        <strain evidence="1">JCM 15548</strain>
    </source>
</reference>
<dbReference type="Gene3D" id="2.60.120.260">
    <property type="entry name" value="Galactose-binding domain-like"/>
    <property type="match status" value="1"/>
</dbReference>
<name>A0A0E9LUL1_9BACT</name>
<evidence type="ECO:0000313" key="1">
    <source>
        <dbReference type="EMBL" id="GAO28924.1"/>
    </source>
</evidence>
<keyword evidence="2" id="KW-1185">Reference proteome</keyword>
<accession>A0A0E9LUL1</accession>
<evidence type="ECO:0000313" key="2">
    <source>
        <dbReference type="Proteomes" id="UP000032900"/>
    </source>
</evidence>